<dbReference type="EMBL" id="AMQM01009091">
    <property type="status" value="NOT_ANNOTATED_CDS"/>
    <property type="molecule type" value="Genomic_DNA"/>
</dbReference>
<accession>T1FKC2</accession>
<keyword evidence="4" id="KW-1185">Reference proteome</keyword>
<dbReference type="HOGENOM" id="CLU_1455945_0_0_1"/>
<evidence type="ECO:0000313" key="3">
    <source>
        <dbReference type="EnsemblMetazoa" id="HelroP183947"/>
    </source>
</evidence>
<organism evidence="3 4">
    <name type="scientific">Helobdella robusta</name>
    <name type="common">Californian leech</name>
    <dbReference type="NCBI Taxonomy" id="6412"/>
    <lineage>
        <taxon>Eukaryota</taxon>
        <taxon>Metazoa</taxon>
        <taxon>Spiralia</taxon>
        <taxon>Lophotrochozoa</taxon>
        <taxon>Annelida</taxon>
        <taxon>Clitellata</taxon>
        <taxon>Hirudinea</taxon>
        <taxon>Rhynchobdellida</taxon>
        <taxon>Glossiphoniidae</taxon>
        <taxon>Helobdella</taxon>
    </lineage>
</organism>
<dbReference type="eggNOG" id="KOG3607">
    <property type="taxonomic scope" value="Eukaryota"/>
</dbReference>
<dbReference type="SMART" id="SM00608">
    <property type="entry name" value="ACR"/>
    <property type="match status" value="1"/>
</dbReference>
<sequence>MIKDADQCRWHPFKGRNYCFGGKCHSLDKQCSQLWGDRRTVAADATCYDRNVYNTSKCFNCDYDAISSAVIPCSLTNRFCGKLLCALSNPNVLYKYVYERTTMSCVCAFFKLIKGSSHLSYAKDGMKCGSNKVCYERDCIEKDSYVRILQHCAVISQGSTVHVPSASFVAHLLLKLFALFFQRMLT</sequence>
<dbReference type="KEGG" id="hro:HELRODRAFT_183947"/>
<dbReference type="InterPro" id="IPR006586">
    <property type="entry name" value="ADAM_Cys-rich"/>
</dbReference>
<reference evidence="3" key="3">
    <citation type="submission" date="2015-06" db="UniProtKB">
        <authorList>
            <consortium name="EnsemblMetazoa"/>
        </authorList>
    </citation>
    <scope>IDENTIFICATION</scope>
</reference>
<dbReference type="GeneID" id="20209271"/>
<dbReference type="OrthoDB" id="5951731at2759"/>
<name>T1FKC2_HELRO</name>
<protein>
    <recommendedName>
        <fullName evidence="1">ADAM cysteine-rich domain-containing protein</fullName>
    </recommendedName>
</protein>
<proteinExistence type="predicted"/>
<dbReference type="AlphaFoldDB" id="T1FKC2"/>
<feature type="domain" description="ADAM cysteine-rich" evidence="1">
    <location>
        <begin position="9"/>
        <end position="142"/>
    </location>
</feature>
<gene>
    <name evidence="3" type="primary">20209271</name>
    <name evidence="2" type="ORF">HELRODRAFT_183947</name>
</gene>
<dbReference type="EMBL" id="KB095934">
    <property type="protein sequence ID" value="ESO09679.1"/>
    <property type="molecule type" value="Genomic_DNA"/>
</dbReference>
<dbReference type="Pfam" id="PF08516">
    <property type="entry name" value="ADAM_CR"/>
    <property type="match status" value="1"/>
</dbReference>
<evidence type="ECO:0000313" key="4">
    <source>
        <dbReference type="Proteomes" id="UP000015101"/>
    </source>
</evidence>
<dbReference type="PANTHER" id="PTHR11905">
    <property type="entry name" value="ADAM A DISINTEGRIN AND METALLOPROTEASE DOMAIN"/>
    <property type="match status" value="1"/>
</dbReference>
<evidence type="ECO:0000259" key="1">
    <source>
        <dbReference type="SMART" id="SM00608"/>
    </source>
</evidence>
<dbReference type="EnsemblMetazoa" id="HelroT183947">
    <property type="protein sequence ID" value="HelroP183947"/>
    <property type="gene ID" value="HelroG183947"/>
</dbReference>
<dbReference type="OMA" id="ERTTMSC"/>
<dbReference type="Proteomes" id="UP000015101">
    <property type="component" value="Unassembled WGS sequence"/>
</dbReference>
<dbReference type="InParanoid" id="T1FKC2"/>
<evidence type="ECO:0000313" key="2">
    <source>
        <dbReference type="EMBL" id="ESO09679.1"/>
    </source>
</evidence>
<dbReference type="PANTHER" id="PTHR11905:SF247">
    <property type="entry name" value="PEPTIDASE M12B DOMAIN-CONTAINING PROTEIN"/>
    <property type="match status" value="1"/>
</dbReference>
<reference evidence="4" key="1">
    <citation type="submission" date="2012-12" db="EMBL/GenBank/DDBJ databases">
        <authorList>
            <person name="Hellsten U."/>
            <person name="Grimwood J."/>
            <person name="Chapman J.A."/>
            <person name="Shapiro H."/>
            <person name="Aerts A."/>
            <person name="Otillar R.P."/>
            <person name="Terry A.Y."/>
            <person name="Boore J.L."/>
            <person name="Simakov O."/>
            <person name="Marletaz F."/>
            <person name="Cho S.-J."/>
            <person name="Edsinger-Gonzales E."/>
            <person name="Havlak P."/>
            <person name="Kuo D.-H."/>
            <person name="Larsson T."/>
            <person name="Lv J."/>
            <person name="Arendt D."/>
            <person name="Savage R."/>
            <person name="Osoegawa K."/>
            <person name="de Jong P."/>
            <person name="Lindberg D.R."/>
            <person name="Seaver E.C."/>
            <person name="Weisblat D.A."/>
            <person name="Putnam N.H."/>
            <person name="Grigoriev I.V."/>
            <person name="Rokhsar D.S."/>
        </authorList>
    </citation>
    <scope>NUCLEOTIDE SEQUENCE</scope>
</reference>
<reference evidence="2 4" key="2">
    <citation type="journal article" date="2013" name="Nature">
        <title>Insights into bilaterian evolution from three spiralian genomes.</title>
        <authorList>
            <person name="Simakov O."/>
            <person name="Marletaz F."/>
            <person name="Cho S.J."/>
            <person name="Edsinger-Gonzales E."/>
            <person name="Havlak P."/>
            <person name="Hellsten U."/>
            <person name="Kuo D.H."/>
            <person name="Larsson T."/>
            <person name="Lv J."/>
            <person name="Arendt D."/>
            <person name="Savage R."/>
            <person name="Osoegawa K."/>
            <person name="de Jong P."/>
            <person name="Grimwood J."/>
            <person name="Chapman J.A."/>
            <person name="Shapiro H."/>
            <person name="Aerts A."/>
            <person name="Otillar R.P."/>
            <person name="Terry A.Y."/>
            <person name="Boore J.L."/>
            <person name="Grigoriev I.V."/>
            <person name="Lindberg D.R."/>
            <person name="Seaver E.C."/>
            <person name="Weisblat D.A."/>
            <person name="Putnam N.H."/>
            <person name="Rokhsar D.S."/>
        </authorList>
    </citation>
    <scope>NUCLEOTIDE SEQUENCE</scope>
</reference>
<dbReference type="CTD" id="20209271"/>
<dbReference type="RefSeq" id="XP_009012203.1">
    <property type="nucleotide sequence ID" value="XM_009013955.1"/>
</dbReference>